<evidence type="ECO:0000313" key="1">
    <source>
        <dbReference type="EMBL" id="SHJ57041.1"/>
    </source>
</evidence>
<dbReference type="EMBL" id="FRAD01000004">
    <property type="protein sequence ID" value="SHJ57041.1"/>
    <property type="molecule type" value="Genomic_DNA"/>
</dbReference>
<dbReference type="OrthoDB" id="6372180at2"/>
<protein>
    <submittedName>
        <fullName evidence="1">Uncharacterized protein</fullName>
    </submittedName>
</protein>
<dbReference type="AlphaFoldDB" id="A0A1M6KDN2"/>
<evidence type="ECO:0000313" key="2">
    <source>
        <dbReference type="Proteomes" id="UP000183952"/>
    </source>
</evidence>
<dbReference type="STRING" id="1121331.SAMN02745248_00431"/>
<gene>
    <name evidence="1" type="ORF">SAMN02745248_00431</name>
</gene>
<dbReference type="RefSeq" id="WP_072901810.1">
    <property type="nucleotide sequence ID" value="NZ_FRAD01000004.1"/>
</dbReference>
<sequence>MLKGGNYCVEIVDENKMYISIFVNIKVLGSKSITGQNGVVSTELSENQIRVVLSWGDTPRDLDSHMLCDFSNLSEGHVYYQNKSVYNNMELVCMLDIDDTSGYGPETTTIYESKSGSYTFYVYNYSNESKLSLSRATVKVYVNGSAYPAYTFNVPDGEGRYWTVFRYNGATRTICPVDDMSNDVIRRE</sequence>
<organism evidence="1 2">
    <name type="scientific">Hathewaya proteolytica DSM 3090</name>
    <dbReference type="NCBI Taxonomy" id="1121331"/>
    <lineage>
        <taxon>Bacteria</taxon>
        <taxon>Bacillati</taxon>
        <taxon>Bacillota</taxon>
        <taxon>Clostridia</taxon>
        <taxon>Eubacteriales</taxon>
        <taxon>Clostridiaceae</taxon>
        <taxon>Hathewaya</taxon>
    </lineage>
</organism>
<name>A0A1M6KDN2_9CLOT</name>
<proteinExistence type="predicted"/>
<reference evidence="1 2" key="1">
    <citation type="submission" date="2016-11" db="EMBL/GenBank/DDBJ databases">
        <authorList>
            <person name="Jaros S."/>
            <person name="Januszkiewicz K."/>
            <person name="Wedrychowicz H."/>
        </authorList>
    </citation>
    <scope>NUCLEOTIDE SEQUENCE [LARGE SCALE GENOMIC DNA]</scope>
    <source>
        <strain evidence="1 2">DSM 3090</strain>
    </source>
</reference>
<keyword evidence="2" id="KW-1185">Reference proteome</keyword>
<accession>A0A1M6KDN2</accession>
<dbReference type="Proteomes" id="UP000183952">
    <property type="component" value="Unassembled WGS sequence"/>
</dbReference>